<dbReference type="InterPro" id="IPR050301">
    <property type="entry name" value="NTE"/>
</dbReference>
<feature type="active site" description="Proton acceptor" evidence="4">
    <location>
        <position position="178"/>
    </location>
</feature>
<keyword evidence="7" id="KW-1185">Reference proteome</keyword>
<protein>
    <submittedName>
        <fullName evidence="6">Patatin-like phospholipase family protein</fullName>
    </submittedName>
</protein>
<evidence type="ECO:0000256" key="1">
    <source>
        <dbReference type="ARBA" id="ARBA00022801"/>
    </source>
</evidence>
<evidence type="ECO:0000256" key="2">
    <source>
        <dbReference type="ARBA" id="ARBA00022963"/>
    </source>
</evidence>
<evidence type="ECO:0000313" key="7">
    <source>
        <dbReference type="Proteomes" id="UP001202831"/>
    </source>
</evidence>
<dbReference type="InterPro" id="IPR045943">
    <property type="entry name" value="DUF6363"/>
</dbReference>
<dbReference type="CDD" id="cd07208">
    <property type="entry name" value="Pat_hypo_Ecoli_yjju_like"/>
    <property type="match status" value="1"/>
</dbReference>
<dbReference type="Proteomes" id="UP001202831">
    <property type="component" value="Unassembled WGS sequence"/>
</dbReference>
<keyword evidence="3 4" id="KW-0443">Lipid metabolism</keyword>
<dbReference type="InterPro" id="IPR037483">
    <property type="entry name" value="YjjU-like"/>
</dbReference>
<gene>
    <name evidence="6" type="ORF">L2725_18720</name>
</gene>
<feature type="domain" description="PNPLA" evidence="5">
    <location>
        <begin position="22"/>
        <end position="191"/>
    </location>
</feature>
<name>A0ABT0NBE7_9GAMM</name>
<dbReference type="PANTHER" id="PTHR14226">
    <property type="entry name" value="NEUROPATHY TARGET ESTERASE/SWISS CHEESE D.MELANOGASTER"/>
    <property type="match status" value="1"/>
</dbReference>
<feature type="short sequence motif" description="GXSXG" evidence="4">
    <location>
        <begin position="54"/>
        <end position="58"/>
    </location>
</feature>
<feature type="short sequence motif" description="GXGXXG" evidence="4">
    <location>
        <begin position="26"/>
        <end position="31"/>
    </location>
</feature>
<organism evidence="6 7">
    <name type="scientific">Shewanella corallii</name>
    <dbReference type="NCBI Taxonomy" id="560080"/>
    <lineage>
        <taxon>Bacteria</taxon>
        <taxon>Pseudomonadati</taxon>
        <taxon>Pseudomonadota</taxon>
        <taxon>Gammaproteobacteria</taxon>
        <taxon>Alteromonadales</taxon>
        <taxon>Shewanellaceae</taxon>
        <taxon>Shewanella</taxon>
    </lineage>
</organism>
<dbReference type="Pfam" id="PF01734">
    <property type="entry name" value="Patatin"/>
    <property type="match status" value="1"/>
</dbReference>
<dbReference type="PROSITE" id="PS51635">
    <property type="entry name" value="PNPLA"/>
    <property type="match status" value="1"/>
</dbReference>
<evidence type="ECO:0000256" key="3">
    <source>
        <dbReference type="ARBA" id="ARBA00023098"/>
    </source>
</evidence>
<reference evidence="6 7" key="1">
    <citation type="submission" date="2022-01" db="EMBL/GenBank/DDBJ databases">
        <title>Whole genome-based taxonomy of the Shewanellaceae.</title>
        <authorList>
            <person name="Martin-Rodriguez A.J."/>
        </authorList>
    </citation>
    <scope>NUCLEOTIDE SEQUENCE [LARGE SCALE GENOMIC DNA]</scope>
    <source>
        <strain evidence="6 7">DSM 21332</strain>
    </source>
</reference>
<sequence>MSSFLKYQHSASLNRVRQGTALIAEGGGQKGIFTAGVLDSWLELGFNPFSLMIGTSAGAQNLSSFLSGQQGFAQRSIMQLTRDKQFFNPGRAFLGGNTVDLDWYFHKTTQNEYRLDVDKGVQALADREFLITSTRISDIQPSFFSPNQDNWLQLLKASSALPFLYRNGVEIDGEHYLDGGLAAPLPIEEAYHRGARRIVVIRTAPSDTEFATPWVHRLSDWLEQHHRQVPMVEYLAHHEAVYQRSLAFLDNPPEDLQILQLCPPTPLSSRLIGSEDKSLRYDYLSGMAMGRRTLLGGKLNFVLRGDQSIPHWPAPWTSQAATAG</sequence>
<dbReference type="Pfam" id="PF19890">
    <property type="entry name" value="DUF6363"/>
    <property type="match status" value="1"/>
</dbReference>
<dbReference type="InterPro" id="IPR016035">
    <property type="entry name" value="Acyl_Trfase/lysoPLipase"/>
</dbReference>
<dbReference type="PANTHER" id="PTHR14226:SF25">
    <property type="entry name" value="PHOSPHOESTERASE"/>
    <property type="match status" value="1"/>
</dbReference>
<dbReference type="SUPFAM" id="SSF52151">
    <property type="entry name" value="FabD/lysophospholipase-like"/>
    <property type="match status" value="1"/>
</dbReference>
<evidence type="ECO:0000313" key="6">
    <source>
        <dbReference type="EMBL" id="MCL2915792.1"/>
    </source>
</evidence>
<accession>A0ABT0NBE7</accession>
<feature type="active site" description="Nucleophile" evidence="4">
    <location>
        <position position="56"/>
    </location>
</feature>
<dbReference type="EMBL" id="JAKIKT010000008">
    <property type="protein sequence ID" value="MCL2915792.1"/>
    <property type="molecule type" value="Genomic_DNA"/>
</dbReference>
<proteinExistence type="predicted"/>
<evidence type="ECO:0000259" key="5">
    <source>
        <dbReference type="PROSITE" id="PS51635"/>
    </source>
</evidence>
<comment type="caution">
    <text evidence="6">The sequence shown here is derived from an EMBL/GenBank/DDBJ whole genome shotgun (WGS) entry which is preliminary data.</text>
</comment>
<keyword evidence="2 4" id="KW-0442">Lipid degradation</keyword>
<feature type="short sequence motif" description="DGA/G" evidence="4">
    <location>
        <begin position="178"/>
        <end position="180"/>
    </location>
</feature>
<dbReference type="RefSeq" id="WP_248934862.1">
    <property type="nucleotide sequence ID" value="NZ_JAKIKT010000008.1"/>
</dbReference>
<keyword evidence="1 4" id="KW-0378">Hydrolase</keyword>
<evidence type="ECO:0000256" key="4">
    <source>
        <dbReference type="PROSITE-ProRule" id="PRU01161"/>
    </source>
</evidence>
<dbReference type="Gene3D" id="3.40.1090.10">
    <property type="entry name" value="Cytosolic phospholipase A2 catalytic domain"/>
    <property type="match status" value="2"/>
</dbReference>
<dbReference type="InterPro" id="IPR002641">
    <property type="entry name" value="PNPLA_dom"/>
</dbReference>